<dbReference type="KEGG" id="mtt:Ftrac_0585"/>
<dbReference type="Gene3D" id="3.40.50.2000">
    <property type="entry name" value="Glycogen Phosphorylase B"/>
    <property type="match status" value="2"/>
</dbReference>
<gene>
    <name evidence="2" type="ordered locus">Ftrac_0585</name>
</gene>
<organism evidence="2 3">
    <name type="scientific">Marivirga tractuosa (strain ATCC 23168 / DSM 4126 / NBRC 15989 / NCIMB 1408 / VKM B-1430 / H-43)</name>
    <name type="common">Microscilla tractuosa</name>
    <name type="synonym">Flexibacter tractuosus</name>
    <dbReference type="NCBI Taxonomy" id="643867"/>
    <lineage>
        <taxon>Bacteria</taxon>
        <taxon>Pseudomonadati</taxon>
        <taxon>Bacteroidota</taxon>
        <taxon>Cytophagia</taxon>
        <taxon>Cytophagales</taxon>
        <taxon>Marivirgaceae</taxon>
        <taxon>Marivirga</taxon>
    </lineage>
</organism>
<proteinExistence type="predicted"/>
<dbReference type="STRING" id="643867.Ftrac_0585"/>
<dbReference type="CDD" id="cd03801">
    <property type="entry name" value="GT4_PimA-like"/>
    <property type="match status" value="1"/>
</dbReference>
<name>E4TQM7_MARTH</name>
<dbReference type="Pfam" id="PF00534">
    <property type="entry name" value="Glycos_transf_1"/>
    <property type="match status" value="1"/>
</dbReference>
<dbReference type="PANTHER" id="PTHR12526">
    <property type="entry name" value="GLYCOSYLTRANSFERASE"/>
    <property type="match status" value="1"/>
</dbReference>
<dbReference type="AlphaFoldDB" id="E4TQM7"/>
<feature type="domain" description="Glycosyl transferase family 1" evidence="1">
    <location>
        <begin position="197"/>
        <end position="355"/>
    </location>
</feature>
<dbReference type="SUPFAM" id="SSF53756">
    <property type="entry name" value="UDP-Glycosyltransferase/glycogen phosphorylase"/>
    <property type="match status" value="1"/>
</dbReference>
<evidence type="ECO:0000313" key="3">
    <source>
        <dbReference type="Proteomes" id="UP000008720"/>
    </source>
</evidence>
<keyword evidence="2" id="KW-0808">Transferase</keyword>
<dbReference type="InterPro" id="IPR001296">
    <property type="entry name" value="Glyco_trans_1"/>
</dbReference>
<dbReference type="EMBL" id="CP002349">
    <property type="protein sequence ID" value="ADR20588.1"/>
    <property type="molecule type" value="Genomic_DNA"/>
</dbReference>
<evidence type="ECO:0000259" key="1">
    <source>
        <dbReference type="Pfam" id="PF00534"/>
    </source>
</evidence>
<protein>
    <submittedName>
        <fullName evidence="2">Glycosyl transferase group 1</fullName>
    </submittedName>
</protein>
<dbReference type="GO" id="GO:0016757">
    <property type="term" value="F:glycosyltransferase activity"/>
    <property type="evidence" value="ECO:0007669"/>
    <property type="project" value="InterPro"/>
</dbReference>
<dbReference type="Proteomes" id="UP000008720">
    <property type="component" value="Chromosome"/>
</dbReference>
<dbReference type="CAZy" id="GT4">
    <property type="family name" value="Glycosyltransferase Family 4"/>
</dbReference>
<evidence type="ECO:0000313" key="2">
    <source>
        <dbReference type="EMBL" id="ADR20588.1"/>
    </source>
</evidence>
<sequence>MNEKRILYVFYQTPNQANGGVNSLWEVIQGLQEYQPVLLTNRASDITRKAKSRGLKVYLFKQNENFGLFNRLFNLILFQFIMLKVFLSHNIKVTHFNDILVLLNGVFLSKLFQKRILFNIRAVKEPNQVYSLKWKIVDLCDYIVSLSCEMKNELLTRLPVKNQNSLKKKSSVIYSIVDLDKFKPASNSVKNKLACEFNFDENQLNLVYPAAFKEVKNQKEFITESLEFVKKNNVHIHFVGDFNEYATQCEEIVSKNKADNHYTFHGFKKDIHEFYYAADLVILASKREGMARCMIESIACGKPFVSFNVTSAKEILEKNRCGLVAKQGDYRSFFDKVLELSSNTKMYQEYAANGRVLAVGKFDKIHNIEQYKSIYFS</sequence>
<accession>E4TQM7</accession>
<reference evidence="2 3" key="1">
    <citation type="journal article" date="2011" name="Stand. Genomic Sci.">
        <title>Complete genome sequence of Marivirga tractuosa type strain (H-43).</title>
        <authorList>
            <person name="Pagani I."/>
            <person name="Chertkov O."/>
            <person name="Lapidus A."/>
            <person name="Lucas S."/>
            <person name="Del Rio T.G."/>
            <person name="Tice H."/>
            <person name="Copeland A."/>
            <person name="Cheng J.F."/>
            <person name="Nolan M."/>
            <person name="Saunders E."/>
            <person name="Pitluck S."/>
            <person name="Held B."/>
            <person name="Goodwin L."/>
            <person name="Liolios K."/>
            <person name="Ovchinikova G."/>
            <person name="Ivanova N."/>
            <person name="Mavromatis K."/>
            <person name="Pati A."/>
            <person name="Chen A."/>
            <person name="Palaniappan K."/>
            <person name="Land M."/>
            <person name="Hauser L."/>
            <person name="Jeffries C.D."/>
            <person name="Detter J.C."/>
            <person name="Han C."/>
            <person name="Tapia R."/>
            <person name="Ngatchou-Djao O.D."/>
            <person name="Rohde M."/>
            <person name="Goker M."/>
            <person name="Spring S."/>
            <person name="Sikorski J."/>
            <person name="Woyke T."/>
            <person name="Bristow J."/>
            <person name="Eisen J.A."/>
            <person name="Markowitz V."/>
            <person name="Hugenholtz P."/>
            <person name="Klenk H.P."/>
            <person name="Kyrpides N.C."/>
        </authorList>
    </citation>
    <scope>NUCLEOTIDE SEQUENCE [LARGE SCALE GENOMIC DNA]</scope>
    <source>
        <strain evidence="3">ATCC 23168 / DSM 4126 / NBRC 15989 / NCIMB 1408 / VKM B-1430 / H-43</strain>
    </source>
</reference>
<keyword evidence="3" id="KW-1185">Reference proteome</keyword>
<dbReference type="HOGENOM" id="CLU_733196_0_0_10"/>
<dbReference type="OrthoDB" id="9811239at2"/>
<dbReference type="PANTHER" id="PTHR12526:SF608">
    <property type="entry name" value="PELF"/>
    <property type="match status" value="1"/>
</dbReference>
<dbReference type="eggNOG" id="COG0438">
    <property type="taxonomic scope" value="Bacteria"/>
</dbReference>
<dbReference type="RefSeq" id="WP_013452739.1">
    <property type="nucleotide sequence ID" value="NC_014759.1"/>
</dbReference>